<dbReference type="PANTHER" id="PTHR31973">
    <property type="entry name" value="POLYPROTEIN, PUTATIVE-RELATED"/>
    <property type="match status" value="1"/>
</dbReference>
<dbReference type="Proteomes" id="UP001153555">
    <property type="component" value="Unassembled WGS sequence"/>
</dbReference>
<dbReference type="OrthoDB" id="913875at2759"/>
<proteinExistence type="predicted"/>
<organism evidence="4 5">
    <name type="scientific">Striga hermonthica</name>
    <name type="common">Purple witchweed</name>
    <name type="synonym">Buchnera hermonthica</name>
    <dbReference type="NCBI Taxonomy" id="68872"/>
    <lineage>
        <taxon>Eukaryota</taxon>
        <taxon>Viridiplantae</taxon>
        <taxon>Streptophyta</taxon>
        <taxon>Embryophyta</taxon>
        <taxon>Tracheophyta</taxon>
        <taxon>Spermatophyta</taxon>
        <taxon>Magnoliopsida</taxon>
        <taxon>eudicotyledons</taxon>
        <taxon>Gunneridae</taxon>
        <taxon>Pentapetalae</taxon>
        <taxon>asterids</taxon>
        <taxon>lamiids</taxon>
        <taxon>Lamiales</taxon>
        <taxon>Orobanchaceae</taxon>
        <taxon>Buchnereae</taxon>
        <taxon>Striga</taxon>
    </lineage>
</organism>
<evidence type="ECO:0000259" key="3">
    <source>
        <dbReference type="Pfam" id="PF10551"/>
    </source>
</evidence>
<dbReference type="Pfam" id="PF10551">
    <property type="entry name" value="MULE"/>
    <property type="match status" value="1"/>
</dbReference>
<evidence type="ECO:0000313" key="4">
    <source>
        <dbReference type="EMBL" id="CAA0828805.1"/>
    </source>
</evidence>
<evidence type="ECO:0000256" key="1">
    <source>
        <dbReference type="SAM" id="MobiDB-lite"/>
    </source>
</evidence>
<accession>A0A9N7NC00</accession>
<dbReference type="InterPro" id="IPR004332">
    <property type="entry name" value="Transposase_MuDR"/>
</dbReference>
<dbReference type="InterPro" id="IPR018289">
    <property type="entry name" value="MULE_transposase_dom"/>
</dbReference>
<reference evidence="4" key="1">
    <citation type="submission" date="2019-12" db="EMBL/GenBank/DDBJ databases">
        <authorList>
            <person name="Scholes J."/>
        </authorList>
    </citation>
    <scope>NUCLEOTIDE SEQUENCE</scope>
</reference>
<evidence type="ECO:0008006" key="6">
    <source>
        <dbReference type="Google" id="ProtNLM"/>
    </source>
</evidence>
<keyword evidence="5" id="KW-1185">Reference proteome</keyword>
<dbReference type="PANTHER" id="PTHR31973:SF187">
    <property type="entry name" value="MUTATOR TRANSPOSASE MUDRA PROTEIN"/>
    <property type="match status" value="1"/>
</dbReference>
<evidence type="ECO:0000313" key="5">
    <source>
        <dbReference type="Proteomes" id="UP001153555"/>
    </source>
</evidence>
<evidence type="ECO:0000259" key="2">
    <source>
        <dbReference type="Pfam" id="PF03108"/>
    </source>
</evidence>
<comment type="caution">
    <text evidence="4">The sequence shown here is derived from an EMBL/GenBank/DDBJ whole genome shotgun (WGS) entry which is preliminary data.</text>
</comment>
<gene>
    <name evidence="4" type="ORF">SHERM_24500</name>
</gene>
<dbReference type="EMBL" id="CACSLK010027752">
    <property type="protein sequence ID" value="CAA0828805.1"/>
    <property type="molecule type" value="Genomic_DNA"/>
</dbReference>
<dbReference type="AlphaFoldDB" id="A0A9N7NC00"/>
<feature type="compositionally biased region" description="Polar residues" evidence="1">
    <location>
        <begin position="121"/>
        <end position="139"/>
    </location>
</feature>
<feature type="region of interest" description="Disordered" evidence="1">
    <location>
        <begin position="119"/>
        <end position="139"/>
    </location>
</feature>
<feature type="domain" description="Transposase MuDR plant" evidence="2">
    <location>
        <begin position="173"/>
        <end position="230"/>
    </location>
</feature>
<sequence>TATARRTRGASPGLGRSNELFKEGSPAKALSKDAAHQGWSAGKLGSPVKLEGAEGIASHVLSWSISPVNPISFSWRSTSSMINYYNFILFLTEMSMQNSYNGNVGSTFYINDGDPEIQLGEPSQDQLGDASDSSSGPIKSCSQLRTIGDSDSYSSYSDNEVQSKCHQIGNGQVTFRLGQQFSSINDFYEMVKSYAVHNGYELSFTRKDNKRCRAKCLDDCPWLIFCSKVGHLETYEVKTYYEEHNCKKGRMKARFVDAKWLSKKVAGDLSKFPNMTTLELQDHVSEKFNVKISTSKAYRVRNLALHSIDGNQDDQYAKLWDYREELLRTNPGTTFEISAPGNPSRFERLYICIDACKKGFLSGCRPLIAIDGCFLKGYHRGQVLSAVAQDGNNGLFLIAFGVVPLESKETWSWFLHNLLKDIGDISPRGEKWTFISDQGS</sequence>
<feature type="non-terminal residue" evidence="4">
    <location>
        <position position="1"/>
    </location>
</feature>
<dbReference type="Pfam" id="PF03108">
    <property type="entry name" value="DBD_Tnp_Mut"/>
    <property type="match status" value="1"/>
</dbReference>
<feature type="non-terminal residue" evidence="4">
    <location>
        <position position="440"/>
    </location>
</feature>
<protein>
    <recommendedName>
        <fullName evidence="6">Transposase</fullName>
    </recommendedName>
</protein>
<name>A0A9N7NC00_STRHE</name>
<feature type="domain" description="MULE transposase" evidence="3">
    <location>
        <begin position="368"/>
        <end position="438"/>
    </location>
</feature>